<dbReference type="InterPro" id="IPR007863">
    <property type="entry name" value="Peptidase_M16_C"/>
</dbReference>
<accession>A0ABN6WRS7</accession>
<comment type="cofactor">
    <cofactor evidence="1">
        <name>Zn(2+)</name>
        <dbReference type="ChEBI" id="CHEBI:29105"/>
    </cofactor>
</comment>
<feature type="signal peptide" evidence="4">
    <location>
        <begin position="1"/>
        <end position="19"/>
    </location>
</feature>
<reference evidence="7 8" key="1">
    <citation type="submission" date="2023-03" db="EMBL/GenBank/DDBJ databases">
        <title>Description of Hydrogenimonas sp. ISO32.</title>
        <authorList>
            <person name="Mino S."/>
            <person name="Fukazawa S."/>
            <person name="Sawabe T."/>
        </authorList>
    </citation>
    <scope>NUCLEOTIDE SEQUENCE [LARGE SCALE GENOMIC DNA]</scope>
    <source>
        <strain evidence="7 8">ISO32</strain>
    </source>
</reference>
<gene>
    <name evidence="7" type="ORF">HCR_01720</name>
</gene>
<keyword evidence="7" id="KW-0378">Hydrolase</keyword>
<evidence type="ECO:0000256" key="1">
    <source>
        <dbReference type="ARBA" id="ARBA00001947"/>
    </source>
</evidence>
<sequence>MKRLAFHFLLLTLTTGALMASSLPNYYTKTLKNGLEVVVIPLKNESGVITTDIFYRVGSRNETMGKSGIAHMLEHMNFKSTENMKAGEFDKIVKRFGGIDNASTGFDYTHYFIKSSSKNLDKSLSLFADMMANLSLKDEEFQPERKVVAEERRWRTDNNPVGYLYFRLFNNAYIYHPYHWTPIGFMNDILNWSIEDIREFHKTFYQPQNSIIVVAGDVEPEAVFEAAKKRFGNIENCCDIPKVHQVEPDPDGPKRVVLYKESEVEIVAIAFPIPNFQHEDQPALSALSELLSHGKSSRLIEELVDKKKMVNQLYAYNMELKDPGIFLFLAVCNPGVKAEDVEKEIWKQIERIKKEGVSEEELKKVKVNTRADFIFSMENSSNVADLFGSYLARGDIEPLLHYEENIEKLEPAMIEKVAERYLDKEKSVTVILRKGETK</sequence>
<feature type="domain" description="Peptidase M16 N-terminal" evidence="5">
    <location>
        <begin position="51"/>
        <end position="153"/>
    </location>
</feature>
<dbReference type="Gene3D" id="3.30.830.10">
    <property type="entry name" value="Metalloenzyme, LuxS/M16 peptidase-like"/>
    <property type="match status" value="2"/>
</dbReference>
<evidence type="ECO:0000259" key="5">
    <source>
        <dbReference type="Pfam" id="PF00675"/>
    </source>
</evidence>
<dbReference type="InterPro" id="IPR050361">
    <property type="entry name" value="MPP/UQCRC_Complex"/>
</dbReference>
<evidence type="ECO:0000313" key="7">
    <source>
        <dbReference type="EMBL" id="BDY11860.1"/>
    </source>
</evidence>
<keyword evidence="8" id="KW-1185">Reference proteome</keyword>
<dbReference type="GO" id="GO:0006508">
    <property type="term" value="P:proteolysis"/>
    <property type="evidence" value="ECO:0007669"/>
    <property type="project" value="UniProtKB-KW"/>
</dbReference>
<keyword evidence="4" id="KW-0732">Signal</keyword>
<protein>
    <submittedName>
        <fullName evidence="7">Zinc protease</fullName>
    </submittedName>
</protein>
<evidence type="ECO:0000313" key="8">
    <source>
        <dbReference type="Proteomes" id="UP001321445"/>
    </source>
</evidence>
<dbReference type="SUPFAM" id="SSF63411">
    <property type="entry name" value="LuxS/MPP-like metallohydrolase"/>
    <property type="match status" value="2"/>
</dbReference>
<name>A0ABN6WRS7_9BACT</name>
<dbReference type="GO" id="GO:0008233">
    <property type="term" value="F:peptidase activity"/>
    <property type="evidence" value="ECO:0007669"/>
    <property type="project" value="UniProtKB-KW"/>
</dbReference>
<evidence type="ECO:0000256" key="2">
    <source>
        <dbReference type="ARBA" id="ARBA00007261"/>
    </source>
</evidence>
<dbReference type="InterPro" id="IPR001431">
    <property type="entry name" value="Pept_M16_Zn_BS"/>
</dbReference>
<feature type="chain" id="PRO_5045398244" evidence="4">
    <location>
        <begin position="20"/>
        <end position="438"/>
    </location>
</feature>
<evidence type="ECO:0000259" key="6">
    <source>
        <dbReference type="Pfam" id="PF05193"/>
    </source>
</evidence>
<evidence type="ECO:0000256" key="4">
    <source>
        <dbReference type="SAM" id="SignalP"/>
    </source>
</evidence>
<dbReference type="InterPro" id="IPR011765">
    <property type="entry name" value="Pept_M16_N"/>
</dbReference>
<evidence type="ECO:0000256" key="3">
    <source>
        <dbReference type="RuleBase" id="RU004447"/>
    </source>
</evidence>
<dbReference type="PANTHER" id="PTHR11851:SF49">
    <property type="entry name" value="MITOCHONDRIAL-PROCESSING PEPTIDASE SUBUNIT ALPHA"/>
    <property type="match status" value="1"/>
</dbReference>
<dbReference type="InterPro" id="IPR011249">
    <property type="entry name" value="Metalloenz_LuxS/M16"/>
</dbReference>
<dbReference type="Pfam" id="PF05193">
    <property type="entry name" value="Peptidase_M16_C"/>
    <property type="match status" value="1"/>
</dbReference>
<dbReference type="PANTHER" id="PTHR11851">
    <property type="entry name" value="METALLOPROTEASE"/>
    <property type="match status" value="1"/>
</dbReference>
<dbReference type="Pfam" id="PF00675">
    <property type="entry name" value="Peptidase_M16"/>
    <property type="match status" value="1"/>
</dbReference>
<dbReference type="Proteomes" id="UP001321445">
    <property type="component" value="Chromosome"/>
</dbReference>
<feature type="domain" description="Peptidase M16 C-terminal" evidence="6">
    <location>
        <begin position="192"/>
        <end position="366"/>
    </location>
</feature>
<dbReference type="EMBL" id="AP027370">
    <property type="protein sequence ID" value="BDY11860.1"/>
    <property type="molecule type" value="Genomic_DNA"/>
</dbReference>
<comment type="similarity">
    <text evidence="2 3">Belongs to the peptidase M16 family.</text>
</comment>
<keyword evidence="7" id="KW-0645">Protease</keyword>
<dbReference type="PROSITE" id="PS00143">
    <property type="entry name" value="INSULINASE"/>
    <property type="match status" value="1"/>
</dbReference>
<proteinExistence type="inferred from homology"/>
<organism evidence="7 8">
    <name type="scientific">Hydrogenimonas cancrithermarum</name>
    <dbReference type="NCBI Taxonomy" id="2993563"/>
    <lineage>
        <taxon>Bacteria</taxon>
        <taxon>Pseudomonadati</taxon>
        <taxon>Campylobacterota</taxon>
        <taxon>Epsilonproteobacteria</taxon>
        <taxon>Campylobacterales</taxon>
        <taxon>Hydrogenimonadaceae</taxon>
        <taxon>Hydrogenimonas</taxon>
    </lineage>
</organism>